<dbReference type="PANTHER" id="PTHR32305">
    <property type="match status" value="1"/>
</dbReference>
<dbReference type="RefSeq" id="WP_290364680.1">
    <property type="nucleotide sequence ID" value="NZ_JAUFQU010000001.1"/>
</dbReference>
<sequence length="304" mass="34724">MSYGYRNEQAQKYKYNGKEYDDHFGLNVYEMDLRQYDPAMGRWVVQDPVIHHDYSPYSAFDNNPVYWSDPSGADSQLYKDKNGNVVAGSFDGQDAQNLFNQYVNSSSKKSEEEVQKMYEFTTSEENNGNGGGGDGKNKNANSRGVGRNYAHIGILGMSSYTFFGAPVRLIPYDFGASSYFGGALNVYVGTWNEYLEKGLDSYIGRHLMHEYGHYLQEKYAGSIDYYNKVVPASLESFQGGNHDRNWTEIQASTLAWIYFNKPKDFDRENIIQYNSISPYAPASIPYKVINLINNQYINHPDYKP</sequence>
<evidence type="ECO:0000313" key="2">
    <source>
        <dbReference type="Proteomes" id="UP001242368"/>
    </source>
</evidence>
<dbReference type="NCBIfam" id="TIGR03696">
    <property type="entry name" value="Rhs_assc_core"/>
    <property type="match status" value="1"/>
</dbReference>
<dbReference type="InterPro" id="IPR022385">
    <property type="entry name" value="Rhs_assc_core"/>
</dbReference>
<proteinExistence type="predicted"/>
<accession>A0ABT8CNQ9</accession>
<name>A0ABT8CNQ9_9FLAO</name>
<dbReference type="Gene3D" id="2.180.10.10">
    <property type="entry name" value="RHS repeat-associated core"/>
    <property type="match status" value="1"/>
</dbReference>
<dbReference type="InterPro" id="IPR050708">
    <property type="entry name" value="T6SS_VgrG/RHS"/>
</dbReference>
<gene>
    <name evidence="1" type="ORF">QW060_03350</name>
</gene>
<dbReference type="PANTHER" id="PTHR32305:SF15">
    <property type="entry name" value="PROTEIN RHSA-RELATED"/>
    <property type="match status" value="1"/>
</dbReference>
<protein>
    <submittedName>
        <fullName evidence="1">RHS repeat-associated core domain-containing protein</fullName>
    </submittedName>
</protein>
<reference evidence="2" key="1">
    <citation type="journal article" date="2019" name="Int. J. Syst. Evol. Microbiol.">
        <title>The Global Catalogue of Microorganisms (GCM) 10K type strain sequencing project: providing services to taxonomists for standard genome sequencing and annotation.</title>
        <authorList>
            <consortium name="The Broad Institute Genomics Platform"/>
            <consortium name="The Broad Institute Genome Sequencing Center for Infectious Disease"/>
            <person name="Wu L."/>
            <person name="Ma J."/>
        </authorList>
    </citation>
    <scope>NUCLEOTIDE SEQUENCE [LARGE SCALE GENOMIC DNA]</scope>
    <source>
        <strain evidence="2">CECT 7184</strain>
    </source>
</reference>
<comment type="caution">
    <text evidence="1">The sequence shown here is derived from an EMBL/GenBank/DDBJ whole genome shotgun (WGS) entry which is preliminary data.</text>
</comment>
<organism evidence="1 2">
    <name type="scientific">Paenimyroides ceti</name>
    <dbReference type="NCBI Taxonomy" id="395087"/>
    <lineage>
        <taxon>Bacteria</taxon>
        <taxon>Pseudomonadati</taxon>
        <taxon>Bacteroidota</taxon>
        <taxon>Flavobacteriia</taxon>
        <taxon>Flavobacteriales</taxon>
        <taxon>Flavobacteriaceae</taxon>
        <taxon>Paenimyroides</taxon>
    </lineage>
</organism>
<evidence type="ECO:0000313" key="1">
    <source>
        <dbReference type="EMBL" id="MDN3706157.1"/>
    </source>
</evidence>
<dbReference type="Proteomes" id="UP001242368">
    <property type="component" value="Unassembled WGS sequence"/>
</dbReference>
<dbReference type="EMBL" id="JAUFQU010000001">
    <property type="protein sequence ID" value="MDN3706157.1"/>
    <property type="molecule type" value="Genomic_DNA"/>
</dbReference>
<keyword evidence="2" id="KW-1185">Reference proteome</keyword>